<sequence>MKPLNASLCVLIGASSYGIHASVVKLGFAEGYSVSDVTGIQYLFGVAMLFLAFLFTKKIKMTKMHWVSLFGVGILLSLTGVFYGLSLHEVPASIAVVMLFQFTWIGVLIESIYLKKFPSNKKLLSIVFLWMGTLLSGGVISSERFRWSENGMGILFGFFAAITFALFIFFSGKVAREVPTIQKSMMITLGGLLVVLIAFRPSFLQEPVQIVEMADFGLLVGIFGSIFPVLFFAIGTPHLDSGLSTIMGAAELPAAILAAMWILHEQVVLLQLIGILLILIGIAIPQFHIGPVRNRKQFG</sequence>
<dbReference type="EMBL" id="VTEZ01000001">
    <property type="protein sequence ID" value="TYS88059.1"/>
    <property type="molecule type" value="Genomic_DNA"/>
</dbReference>
<keyword evidence="3" id="KW-0812">Transmembrane</keyword>
<organism evidence="5 6">
    <name type="scientific">Rossellomorea aquimaris</name>
    <dbReference type="NCBI Taxonomy" id="189382"/>
    <lineage>
        <taxon>Bacteria</taxon>
        <taxon>Bacillati</taxon>
        <taxon>Bacillota</taxon>
        <taxon>Bacilli</taxon>
        <taxon>Bacillales</taxon>
        <taxon>Bacillaceae</taxon>
        <taxon>Rossellomorea</taxon>
    </lineage>
</organism>
<dbReference type="OrthoDB" id="3180815at2"/>
<accession>A0A5D4UME0</accession>
<feature type="domain" description="EamA" evidence="4">
    <location>
        <begin position="7"/>
        <end position="136"/>
    </location>
</feature>
<comment type="subcellular location">
    <subcellularLocation>
        <location evidence="1">Endomembrane system</location>
        <topology evidence="1">Multi-pass membrane protein</topology>
    </subcellularLocation>
</comment>
<evidence type="ECO:0000313" key="5">
    <source>
        <dbReference type="EMBL" id="TYS88059.1"/>
    </source>
</evidence>
<feature type="transmembrane region" description="Helical" evidence="3">
    <location>
        <begin position="152"/>
        <end position="172"/>
    </location>
</feature>
<evidence type="ECO:0000259" key="4">
    <source>
        <dbReference type="Pfam" id="PF00892"/>
    </source>
</evidence>
<feature type="transmembrane region" description="Helical" evidence="3">
    <location>
        <begin position="269"/>
        <end position="289"/>
    </location>
</feature>
<comment type="caution">
    <text evidence="5">The sequence shown here is derived from an EMBL/GenBank/DDBJ whole genome shotgun (WGS) entry which is preliminary data.</text>
</comment>
<dbReference type="InterPro" id="IPR037185">
    <property type="entry name" value="EmrE-like"/>
</dbReference>
<feature type="transmembrane region" description="Helical" evidence="3">
    <location>
        <begin position="67"/>
        <end position="86"/>
    </location>
</feature>
<feature type="transmembrane region" description="Helical" evidence="3">
    <location>
        <begin position="92"/>
        <end position="114"/>
    </location>
</feature>
<protein>
    <submittedName>
        <fullName evidence="5">DMT family transporter</fullName>
    </submittedName>
</protein>
<feature type="transmembrane region" description="Helical" evidence="3">
    <location>
        <begin position="242"/>
        <end position="263"/>
    </location>
</feature>
<evidence type="ECO:0000256" key="2">
    <source>
        <dbReference type="ARBA" id="ARBA00007362"/>
    </source>
</evidence>
<comment type="similarity">
    <text evidence="2">Belongs to the EamA transporter family.</text>
</comment>
<feature type="transmembrane region" description="Helical" evidence="3">
    <location>
        <begin position="37"/>
        <end position="55"/>
    </location>
</feature>
<dbReference type="SUPFAM" id="SSF103481">
    <property type="entry name" value="Multidrug resistance efflux transporter EmrE"/>
    <property type="match status" value="2"/>
</dbReference>
<evidence type="ECO:0000313" key="6">
    <source>
        <dbReference type="Proteomes" id="UP000324269"/>
    </source>
</evidence>
<evidence type="ECO:0000256" key="1">
    <source>
        <dbReference type="ARBA" id="ARBA00004127"/>
    </source>
</evidence>
<gene>
    <name evidence="5" type="ORF">FZC85_01050</name>
</gene>
<keyword evidence="3" id="KW-1133">Transmembrane helix</keyword>
<dbReference type="AlphaFoldDB" id="A0A5D4UME0"/>
<dbReference type="GO" id="GO:0016020">
    <property type="term" value="C:membrane"/>
    <property type="evidence" value="ECO:0007669"/>
    <property type="project" value="InterPro"/>
</dbReference>
<feature type="transmembrane region" description="Helical" evidence="3">
    <location>
        <begin position="216"/>
        <end position="235"/>
    </location>
</feature>
<feature type="transmembrane region" description="Helical" evidence="3">
    <location>
        <begin position="123"/>
        <end position="140"/>
    </location>
</feature>
<name>A0A5D4UME0_9BACI</name>
<reference evidence="5 6" key="1">
    <citation type="submission" date="2019-08" db="EMBL/GenBank/DDBJ databases">
        <title>Bacillus genomes from the desert of Cuatro Cienegas, Coahuila.</title>
        <authorList>
            <person name="Olmedo-Alvarez G."/>
        </authorList>
    </citation>
    <scope>NUCLEOTIDE SEQUENCE [LARGE SCALE GENOMIC DNA]</scope>
    <source>
        <strain evidence="5 6">CH87b_3T</strain>
    </source>
</reference>
<proteinExistence type="inferred from homology"/>
<feature type="transmembrane region" description="Helical" evidence="3">
    <location>
        <begin position="184"/>
        <end position="204"/>
    </location>
</feature>
<dbReference type="Proteomes" id="UP000324269">
    <property type="component" value="Unassembled WGS sequence"/>
</dbReference>
<keyword evidence="3" id="KW-0472">Membrane</keyword>
<feature type="domain" description="EamA" evidence="4">
    <location>
        <begin position="152"/>
        <end position="284"/>
    </location>
</feature>
<dbReference type="InterPro" id="IPR000620">
    <property type="entry name" value="EamA_dom"/>
</dbReference>
<dbReference type="RefSeq" id="WP_148967363.1">
    <property type="nucleotide sequence ID" value="NZ_JBNIKW010000001.1"/>
</dbReference>
<evidence type="ECO:0000256" key="3">
    <source>
        <dbReference type="SAM" id="Phobius"/>
    </source>
</evidence>
<dbReference type="Pfam" id="PF00892">
    <property type="entry name" value="EamA"/>
    <property type="match status" value="2"/>
</dbReference>